<dbReference type="RefSeq" id="WP_022792054.1">
    <property type="nucleotide sequence ID" value="NZ_ATUU01000005.1"/>
</dbReference>
<dbReference type="GO" id="GO:0004343">
    <property type="term" value="F:glucosamine 6-phosphate N-acetyltransferase activity"/>
    <property type="evidence" value="ECO:0007669"/>
    <property type="project" value="TreeGrafter"/>
</dbReference>
<feature type="domain" description="N-acetyltransferase" evidence="1">
    <location>
        <begin position="6"/>
        <end position="144"/>
    </location>
</feature>
<proteinExistence type="predicted"/>
<dbReference type="Gene3D" id="3.40.630.30">
    <property type="match status" value="1"/>
</dbReference>
<dbReference type="AlphaFoldDB" id="A0A0R2FT38"/>
<accession>A0A0R2FT38</accession>
<dbReference type="InterPro" id="IPR016181">
    <property type="entry name" value="Acyl_CoA_acyltransferase"/>
</dbReference>
<protein>
    <recommendedName>
        <fullName evidence="1">N-acetyltransferase domain-containing protein</fullName>
    </recommendedName>
</protein>
<dbReference type="STRING" id="1123500.GCA_000420365_01349"/>
<gene>
    <name evidence="2" type="ORF">IV68_GL001206</name>
</gene>
<dbReference type="EMBL" id="JQAX01000005">
    <property type="protein sequence ID" value="KRN30779.1"/>
    <property type="molecule type" value="Genomic_DNA"/>
</dbReference>
<comment type="caution">
    <text evidence="2">The sequence shown here is derived from an EMBL/GenBank/DDBJ whole genome shotgun (WGS) entry which is preliminary data.</text>
</comment>
<dbReference type="OrthoDB" id="9796171at2"/>
<evidence type="ECO:0000313" key="2">
    <source>
        <dbReference type="EMBL" id="KRN30779.1"/>
    </source>
</evidence>
<dbReference type="PANTHER" id="PTHR13355">
    <property type="entry name" value="GLUCOSAMINE 6-PHOSPHATE N-ACETYLTRANSFERASE"/>
    <property type="match status" value="1"/>
</dbReference>
<evidence type="ECO:0000259" key="1">
    <source>
        <dbReference type="PROSITE" id="PS51186"/>
    </source>
</evidence>
<dbReference type="InterPro" id="IPR039143">
    <property type="entry name" value="GNPNAT1-like"/>
</dbReference>
<dbReference type="InParanoid" id="A0A0R2FT38"/>
<dbReference type="eggNOG" id="COG2153">
    <property type="taxonomic scope" value="Bacteria"/>
</dbReference>
<keyword evidence="3" id="KW-1185">Reference proteome</keyword>
<reference evidence="2 3" key="1">
    <citation type="journal article" date="2015" name="Genome Announc.">
        <title>Expanding the biotechnology potential of lactobacilli through comparative genomics of 213 strains and associated genera.</title>
        <authorList>
            <person name="Sun Z."/>
            <person name="Harris H.M."/>
            <person name="McCann A."/>
            <person name="Guo C."/>
            <person name="Argimon S."/>
            <person name="Zhang W."/>
            <person name="Yang X."/>
            <person name="Jeffery I.B."/>
            <person name="Cooney J.C."/>
            <person name="Kagawa T.F."/>
            <person name="Liu W."/>
            <person name="Song Y."/>
            <person name="Salvetti E."/>
            <person name="Wrobel A."/>
            <person name="Rasinkangas P."/>
            <person name="Parkhill J."/>
            <person name="Rea M.C."/>
            <person name="O'Sullivan O."/>
            <person name="Ritari J."/>
            <person name="Douillard F.P."/>
            <person name="Paul Ross R."/>
            <person name="Yang R."/>
            <person name="Briner A.E."/>
            <person name="Felis G.E."/>
            <person name="de Vos W.M."/>
            <person name="Barrangou R."/>
            <person name="Klaenhammer T.R."/>
            <person name="Caufield P.W."/>
            <person name="Cui Y."/>
            <person name="Zhang H."/>
            <person name="O'Toole P.W."/>
        </authorList>
    </citation>
    <scope>NUCLEOTIDE SEQUENCE [LARGE SCALE GENOMIC DNA]</scope>
    <source>
        <strain evidence="2 3">DSM 20190</strain>
    </source>
</reference>
<dbReference type="SUPFAM" id="SSF55729">
    <property type="entry name" value="Acyl-CoA N-acyltransferases (Nat)"/>
    <property type="match status" value="1"/>
</dbReference>
<organism evidence="2 3">
    <name type="scientific">Weissella halotolerans DSM 20190</name>
    <dbReference type="NCBI Taxonomy" id="1123500"/>
    <lineage>
        <taxon>Bacteria</taxon>
        <taxon>Bacillati</taxon>
        <taxon>Bacillota</taxon>
        <taxon>Bacilli</taxon>
        <taxon>Lactobacillales</taxon>
        <taxon>Lactobacillaceae</taxon>
        <taxon>Weissella</taxon>
    </lineage>
</organism>
<name>A0A0R2FT38_9LACO</name>
<dbReference type="CDD" id="cd04301">
    <property type="entry name" value="NAT_SF"/>
    <property type="match status" value="1"/>
</dbReference>
<dbReference type="FunCoup" id="A0A0R2FT38">
    <property type="interactions" value="146"/>
</dbReference>
<dbReference type="Proteomes" id="UP000051296">
    <property type="component" value="Unassembled WGS sequence"/>
</dbReference>
<dbReference type="PATRIC" id="fig|1123500.6.peg.1205"/>
<dbReference type="Pfam" id="PF13673">
    <property type="entry name" value="Acetyltransf_10"/>
    <property type="match status" value="1"/>
</dbReference>
<sequence>MAKLHIVHEKGRGEVANDALKIRDQVFIEEQGIVPDCEHDGLDDQRVHYVGYLDEQPVTTARLACEAGGLHIERVATIKAMRGQGLAKELIICIMKDAKDSDVKHVELAAQISAKTFYERLGFKAVGQYFLDAGIEHIRMEYDG</sequence>
<dbReference type="InterPro" id="IPR000182">
    <property type="entry name" value="GNAT_dom"/>
</dbReference>
<dbReference type="PROSITE" id="PS51186">
    <property type="entry name" value="GNAT"/>
    <property type="match status" value="1"/>
</dbReference>
<dbReference type="PANTHER" id="PTHR13355:SF11">
    <property type="entry name" value="GLUCOSAMINE 6-PHOSPHATE N-ACETYLTRANSFERASE"/>
    <property type="match status" value="1"/>
</dbReference>
<evidence type="ECO:0000313" key="3">
    <source>
        <dbReference type="Proteomes" id="UP000051296"/>
    </source>
</evidence>